<dbReference type="EMBL" id="JAQNDM010000002">
    <property type="protein sequence ID" value="MDC0711432.1"/>
    <property type="molecule type" value="Genomic_DNA"/>
</dbReference>
<evidence type="ECO:0000313" key="3">
    <source>
        <dbReference type="Proteomes" id="UP001221838"/>
    </source>
</evidence>
<dbReference type="PANTHER" id="PTHR22576:SF37">
    <property type="entry name" value="MUCOSA-ASSOCIATED LYMPHOID TISSUE LYMPHOMA TRANSLOCATION PROTEIN 1"/>
    <property type="match status" value="1"/>
</dbReference>
<name>A0ABT5DCM7_9BACT</name>
<proteinExistence type="predicted"/>
<organism evidence="2 3">
    <name type="scientific">Stigmatella ashevillensis</name>
    <dbReference type="NCBI Taxonomy" id="2995309"/>
    <lineage>
        <taxon>Bacteria</taxon>
        <taxon>Pseudomonadati</taxon>
        <taxon>Myxococcota</taxon>
        <taxon>Myxococcia</taxon>
        <taxon>Myxococcales</taxon>
        <taxon>Cystobacterineae</taxon>
        <taxon>Archangiaceae</taxon>
        <taxon>Stigmatella</taxon>
    </lineage>
</organism>
<dbReference type="Proteomes" id="UP001221838">
    <property type="component" value="Unassembled WGS sequence"/>
</dbReference>
<dbReference type="Pfam" id="PF00656">
    <property type="entry name" value="Peptidase_C14"/>
    <property type="match status" value="1"/>
</dbReference>
<protein>
    <submittedName>
        <fullName evidence="2">Caspase family protein</fullName>
    </submittedName>
</protein>
<evidence type="ECO:0000313" key="2">
    <source>
        <dbReference type="EMBL" id="MDC0711432.1"/>
    </source>
</evidence>
<keyword evidence="3" id="KW-1185">Reference proteome</keyword>
<dbReference type="InterPro" id="IPR029030">
    <property type="entry name" value="Caspase-like_dom_sf"/>
</dbReference>
<feature type="domain" description="Peptidase C14 caspase" evidence="1">
    <location>
        <begin position="45"/>
        <end position="267"/>
    </location>
</feature>
<dbReference type="InterPro" id="IPR011600">
    <property type="entry name" value="Pept_C14_caspase"/>
</dbReference>
<sequence>MRSIDSRRARETPVVALVAFFLALVGEALADEEKTTDSKRPVQIGRALIVANRTEPQAELEQNGSILGAQLVAAALNQVGLASVTSTTDLTASELRRLLVERQKAPAEDSWSLFHYGGHAVHWRGENYLLASDFPYGEKAPKDEAAISAALKAHAVALKEVIRSAPAHSRPNVVIIDACRNNPFPQDGALGRSWSSGLEEEDEPFPHSLIAFSAAPTLVASDPWQAPSLYTSALAGLLKLPGARLLSVFPELTHIMRFSAQWPVFTSYVGAEDDVLLREPATLTVRAAANDDAVLLRNEKLVGMAGQQQPFSVVLDPGENVFRLLVYNQKSFTGGFELFGGYQREGWSVGLSLTEPGQAEPLVRIHESEPTPADESRHGRLFDVATFVIHLDPWTGRITQTGGVQNLWRGIP</sequence>
<evidence type="ECO:0000259" key="1">
    <source>
        <dbReference type="Pfam" id="PF00656"/>
    </source>
</evidence>
<dbReference type="PANTHER" id="PTHR22576">
    <property type="entry name" value="MUCOSA ASSOCIATED LYMPHOID TISSUE LYMPHOMA TRANSLOCATION PROTEIN 1/PARACASPASE"/>
    <property type="match status" value="1"/>
</dbReference>
<dbReference type="Gene3D" id="3.40.50.1460">
    <property type="match status" value="1"/>
</dbReference>
<reference evidence="2 3" key="1">
    <citation type="submission" date="2022-11" db="EMBL/GenBank/DDBJ databases">
        <title>Minimal conservation of predation-associated metabolite biosynthetic gene clusters underscores biosynthetic potential of Myxococcota including descriptions for ten novel species: Archangium lansinium sp. nov., Myxococcus landrumus sp. nov., Nannocystis bai.</title>
        <authorList>
            <person name="Ahearne A."/>
            <person name="Stevens C."/>
            <person name="Dowd S."/>
        </authorList>
    </citation>
    <scope>NUCLEOTIDE SEQUENCE [LARGE SCALE GENOMIC DNA]</scope>
    <source>
        <strain evidence="2 3">NCWAL01</strain>
    </source>
</reference>
<comment type="caution">
    <text evidence="2">The sequence shown here is derived from an EMBL/GenBank/DDBJ whole genome shotgun (WGS) entry which is preliminary data.</text>
</comment>
<gene>
    <name evidence="2" type="ORF">POL68_23375</name>
</gene>
<dbReference type="RefSeq" id="WP_272141385.1">
    <property type="nucleotide sequence ID" value="NZ_JAQNDM010000002.1"/>
</dbReference>
<accession>A0ABT5DCM7</accession>
<dbReference type="InterPro" id="IPR052039">
    <property type="entry name" value="Caspase-related_regulators"/>
</dbReference>
<dbReference type="SUPFAM" id="SSF52129">
    <property type="entry name" value="Caspase-like"/>
    <property type="match status" value="1"/>
</dbReference>